<feature type="region of interest" description="Disordered" evidence="1">
    <location>
        <begin position="16"/>
        <end position="37"/>
    </location>
</feature>
<organism evidence="3 4">
    <name type="scientific">Oedothorax gibbosus</name>
    <dbReference type="NCBI Taxonomy" id="931172"/>
    <lineage>
        <taxon>Eukaryota</taxon>
        <taxon>Metazoa</taxon>
        <taxon>Ecdysozoa</taxon>
        <taxon>Arthropoda</taxon>
        <taxon>Chelicerata</taxon>
        <taxon>Arachnida</taxon>
        <taxon>Araneae</taxon>
        <taxon>Araneomorphae</taxon>
        <taxon>Entelegynae</taxon>
        <taxon>Araneoidea</taxon>
        <taxon>Linyphiidae</taxon>
        <taxon>Erigoninae</taxon>
        <taxon>Oedothorax</taxon>
    </lineage>
</organism>
<evidence type="ECO:0000313" key="4">
    <source>
        <dbReference type="Proteomes" id="UP000827092"/>
    </source>
</evidence>
<feature type="transmembrane region" description="Helical" evidence="2">
    <location>
        <begin position="159"/>
        <end position="178"/>
    </location>
</feature>
<protein>
    <submittedName>
        <fullName evidence="3">Uncharacterized protein</fullName>
    </submittedName>
</protein>
<gene>
    <name evidence="3" type="ORF">JTE90_021173</name>
</gene>
<keyword evidence="2" id="KW-0812">Transmembrane</keyword>
<evidence type="ECO:0000313" key="3">
    <source>
        <dbReference type="EMBL" id="KAG8191568.1"/>
    </source>
</evidence>
<evidence type="ECO:0000256" key="1">
    <source>
        <dbReference type="SAM" id="MobiDB-lite"/>
    </source>
</evidence>
<reference evidence="3 4" key="1">
    <citation type="journal article" date="2022" name="Nat. Ecol. Evol.">
        <title>A masculinizing supergene underlies an exaggerated male reproductive morph in a spider.</title>
        <authorList>
            <person name="Hendrickx F."/>
            <person name="De Corte Z."/>
            <person name="Sonet G."/>
            <person name="Van Belleghem S.M."/>
            <person name="Kostlbacher S."/>
            <person name="Vangestel C."/>
        </authorList>
    </citation>
    <scope>NUCLEOTIDE SEQUENCE [LARGE SCALE GENOMIC DNA]</scope>
    <source>
        <strain evidence="3">W744_W776</strain>
    </source>
</reference>
<dbReference type="EMBL" id="JAFNEN010000157">
    <property type="protein sequence ID" value="KAG8191568.1"/>
    <property type="molecule type" value="Genomic_DNA"/>
</dbReference>
<evidence type="ECO:0000256" key="2">
    <source>
        <dbReference type="SAM" id="Phobius"/>
    </source>
</evidence>
<dbReference type="AlphaFoldDB" id="A0AAV6V759"/>
<proteinExistence type="predicted"/>
<comment type="caution">
    <text evidence="3">The sequence shown here is derived from an EMBL/GenBank/DDBJ whole genome shotgun (WGS) entry which is preliminary data.</text>
</comment>
<keyword evidence="2" id="KW-0472">Membrane</keyword>
<keyword evidence="4" id="KW-1185">Reference proteome</keyword>
<keyword evidence="2" id="KW-1133">Transmembrane helix</keyword>
<name>A0AAV6V759_9ARAC</name>
<accession>A0AAV6V759</accession>
<sequence>MKSRKRNPLISYVISNSRQHQQTSSNLSNFKTSNSKTLQKTPRIFNTHKRIEKNTPQHFFSKRNIPRITKVLQTNGENPRKNRPLSLSNSKGCYHKRSARAVHRLPLAIPPLVRMRGTACARVESGRHVMRNIQSGASTLTSRSESEIKKLYRGVFGNMWKGIAEFIAVHIGGLVWYWCNLQFNEFDAFKHY</sequence>
<dbReference type="Proteomes" id="UP000827092">
    <property type="component" value="Unassembled WGS sequence"/>
</dbReference>